<evidence type="ECO:0000313" key="2">
    <source>
        <dbReference type="EMBL" id="QBG37083.1"/>
    </source>
</evidence>
<name>A0A4P6P6E4_9GAMM</name>
<keyword evidence="1" id="KW-0472">Membrane</keyword>
<accession>A0A4P6P6E4</accession>
<sequence>MKIRQPFWLISLVLAVCFISVVVALSPNLLNIFTSNIRYPQIDTIGHFTSFFILSWLVHSLIKVPLTITILTLSFYGGLTELGQLYLGFRNGELIDFLADVAGILFFAFTKLTYSYLVKLTRQKKASAKHINLSN</sequence>
<dbReference type="AlphaFoldDB" id="A0A4P6P6E4"/>
<reference evidence="2 3" key="1">
    <citation type="submission" date="2018-12" db="EMBL/GenBank/DDBJ databases">
        <title>Complete genome of Litorilituus sediminis.</title>
        <authorList>
            <person name="Liu A."/>
            <person name="Rong J."/>
        </authorList>
    </citation>
    <scope>NUCLEOTIDE SEQUENCE [LARGE SCALE GENOMIC DNA]</scope>
    <source>
        <strain evidence="2 3">JCM 17549</strain>
    </source>
</reference>
<dbReference type="Proteomes" id="UP000290244">
    <property type="component" value="Chromosome"/>
</dbReference>
<dbReference type="RefSeq" id="WP_130603752.1">
    <property type="nucleotide sequence ID" value="NZ_CP034759.1"/>
</dbReference>
<evidence type="ECO:0000313" key="3">
    <source>
        <dbReference type="Proteomes" id="UP000290244"/>
    </source>
</evidence>
<keyword evidence="1" id="KW-0812">Transmembrane</keyword>
<dbReference type="OrthoDB" id="8564037at2"/>
<dbReference type="EMBL" id="CP034759">
    <property type="protein sequence ID" value="QBG37083.1"/>
    <property type="molecule type" value="Genomic_DNA"/>
</dbReference>
<dbReference type="KEGG" id="lsd:EMK97_15795"/>
<evidence type="ECO:0008006" key="4">
    <source>
        <dbReference type="Google" id="ProtNLM"/>
    </source>
</evidence>
<organism evidence="2 3">
    <name type="scientific">Litorilituus sediminis</name>
    <dbReference type="NCBI Taxonomy" id="718192"/>
    <lineage>
        <taxon>Bacteria</taxon>
        <taxon>Pseudomonadati</taxon>
        <taxon>Pseudomonadota</taxon>
        <taxon>Gammaproteobacteria</taxon>
        <taxon>Alteromonadales</taxon>
        <taxon>Colwelliaceae</taxon>
        <taxon>Litorilituus</taxon>
    </lineage>
</organism>
<gene>
    <name evidence="2" type="ORF">EMK97_15795</name>
</gene>
<feature type="transmembrane region" description="Helical" evidence="1">
    <location>
        <begin position="97"/>
        <end position="117"/>
    </location>
</feature>
<feature type="transmembrane region" description="Helical" evidence="1">
    <location>
        <begin position="51"/>
        <end position="77"/>
    </location>
</feature>
<proteinExistence type="predicted"/>
<feature type="transmembrane region" description="Helical" evidence="1">
    <location>
        <begin position="6"/>
        <end position="30"/>
    </location>
</feature>
<protein>
    <recommendedName>
        <fullName evidence="4">VanZ-like domain-containing protein</fullName>
    </recommendedName>
</protein>
<dbReference type="NCBIfam" id="NF037970">
    <property type="entry name" value="vanZ_1"/>
    <property type="match status" value="1"/>
</dbReference>
<keyword evidence="1" id="KW-1133">Transmembrane helix</keyword>
<keyword evidence="3" id="KW-1185">Reference proteome</keyword>
<evidence type="ECO:0000256" key="1">
    <source>
        <dbReference type="SAM" id="Phobius"/>
    </source>
</evidence>